<name>A0A0E9T1A7_ANGAN</name>
<organism evidence="1">
    <name type="scientific">Anguilla anguilla</name>
    <name type="common">European freshwater eel</name>
    <name type="synonym">Muraena anguilla</name>
    <dbReference type="NCBI Taxonomy" id="7936"/>
    <lineage>
        <taxon>Eukaryota</taxon>
        <taxon>Metazoa</taxon>
        <taxon>Chordata</taxon>
        <taxon>Craniata</taxon>
        <taxon>Vertebrata</taxon>
        <taxon>Euteleostomi</taxon>
        <taxon>Actinopterygii</taxon>
        <taxon>Neopterygii</taxon>
        <taxon>Teleostei</taxon>
        <taxon>Anguilliformes</taxon>
        <taxon>Anguillidae</taxon>
        <taxon>Anguilla</taxon>
    </lineage>
</organism>
<protein>
    <submittedName>
        <fullName evidence="1">Uncharacterized protein</fullName>
    </submittedName>
</protein>
<proteinExistence type="predicted"/>
<dbReference type="AlphaFoldDB" id="A0A0E9T1A7"/>
<sequence length="19" mass="2180">MVLIENQLNSIWESYVAGL</sequence>
<reference evidence="1" key="1">
    <citation type="submission" date="2014-11" db="EMBL/GenBank/DDBJ databases">
        <authorList>
            <person name="Amaro Gonzalez C."/>
        </authorList>
    </citation>
    <scope>NUCLEOTIDE SEQUENCE</scope>
</reference>
<reference evidence="1" key="2">
    <citation type="journal article" date="2015" name="Fish Shellfish Immunol.">
        <title>Early steps in the European eel (Anguilla anguilla)-Vibrio vulnificus interaction in the gills: Role of the RtxA13 toxin.</title>
        <authorList>
            <person name="Callol A."/>
            <person name="Pajuelo D."/>
            <person name="Ebbesson L."/>
            <person name="Teles M."/>
            <person name="MacKenzie S."/>
            <person name="Amaro C."/>
        </authorList>
    </citation>
    <scope>NUCLEOTIDE SEQUENCE</scope>
</reference>
<dbReference type="EMBL" id="GBXM01061216">
    <property type="protein sequence ID" value="JAH47361.1"/>
    <property type="molecule type" value="Transcribed_RNA"/>
</dbReference>
<evidence type="ECO:0000313" key="1">
    <source>
        <dbReference type="EMBL" id="JAH47361.1"/>
    </source>
</evidence>
<accession>A0A0E9T1A7</accession>